<accession>A0A8B7NVZ0</accession>
<protein>
    <submittedName>
        <fullName evidence="3">Eclosion hormone</fullName>
    </submittedName>
</protein>
<dbReference type="GO" id="GO:0008255">
    <property type="term" value="F:ecdysis-triggering hormone activity"/>
    <property type="evidence" value="ECO:0007669"/>
    <property type="project" value="InterPro"/>
</dbReference>
<gene>
    <name evidence="3" type="primary">LOC108674452</name>
</gene>
<evidence type="ECO:0000313" key="3">
    <source>
        <dbReference type="RefSeq" id="XP_018017890.1"/>
    </source>
</evidence>
<proteinExistence type="predicted"/>
<dbReference type="RefSeq" id="XP_018017890.1">
    <property type="nucleotide sequence ID" value="XM_018162401.1"/>
</dbReference>
<dbReference type="Pfam" id="PF04736">
    <property type="entry name" value="Eclosion"/>
    <property type="match status" value="1"/>
</dbReference>
<evidence type="ECO:0000256" key="1">
    <source>
        <dbReference type="SAM" id="SignalP"/>
    </source>
</evidence>
<feature type="signal peptide" evidence="1">
    <location>
        <begin position="1"/>
        <end position="36"/>
    </location>
</feature>
<keyword evidence="1" id="KW-0732">Signal</keyword>
<keyword evidence="2" id="KW-1185">Reference proteome</keyword>
<dbReference type="GO" id="GO:0007218">
    <property type="term" value="P:neuropeptide signaling pathway"/>
    <property type="evidence" value="ECO:0007669"/>
    <property type="project" value="InterPro"/>
</dbReference>
<dbReference type="OrthoDB" id="6432957at2759"/>
<dbReference type="GO" id="GO:0018990">
    <property type="term" value="P:ecdysis, chitin-based cuticle"/>
    <property type="evidence" value="ECO:0007669"/>
    <property type="project" value="InterPro"/>
</dbReference>
<organism evidence="2 3">
    <name type="scientific">Hyalella azteca</name>
    <name type="common">Amphipod</name>
    <dbReference type="NCBI Taxonomy" id="294128"/>
    <lineage>
        <taxon>Eukaryota</taxon>
        <taxon>Metazoa</taxon>
        <taxon>Ecdysozoa</taxon>
        <taxon>Arthropoda</taxon>
        <taxon>Crustacea</taxon>
        <taxon>Multicrustacea</taxon>
        <taxon>Malacostraca</taxon>
        <taxon>Eumalacostraca</taxon>
        <taxon>Peracarida</taxon>
        <taxon>Amphipoda</taxon>
        <taxon>Senticaudata</taxon>
        <taxon>Talitrida</taxon>
        <taxon>Talitroidea</taxon>
        <taxon>Hyalellidae</taxon>
        <taxon>Hyalella</taxon>
    </lineage>
</organism>
<feature type="chain" id="PRO_5034820562" evidence="1">
    <location>
        <begin position="37"/>
        <end position="95"/>
    </location>
</feature>
<evidence type="ECO:0000313" key="2">
    <source>
        <dbReference type="Proteomes" id="UP000694843"/>
    </source>
</evidence>
<name>A0A8B7NVZ0_HYAAZ</name>
<sequence length="95" mass="10438">MASSSSLSSSKNLNVRVVVVLTVMLMLAVQATSAQGRSMTGLCIRNCGYCKEMYGDYFHGGDCAETCILTKGSSIPDCNRPSTFHRFIRRFQFSP</sequence>
<dbReference type="Proteomes" id="UP000694843">
    <property type="component" value="Unplaced"/>
</dbReference>
<dbReference type="KEGG" id="hazt:108674452"/>
<dbReference type="InterPro" id="IPR006825">
    <property type="entry name" value="Eclosion"/>
</dbReference>
<dbReference type="OMA" id="CEDEYSI"/>
<dbReference type="GeneID" id="108674452"/>
<dbReference type="AlphaFoldDB" id="A0A8B7NVZ0"/>
<reference evidence="3" key="1">
    <citation type="submission" date="2025-08" db="UniProtKB">
        <authorList>
            <consortium name="RefSeq"/>
        </authorList>
    </citation>
    <scope>IDENTIFICATION</scope>
    <source>
        <tissue evidence="3">Whole organism</tissue>
    </source>
</reference>